<evidence type="ECO:0000259" key="1">
    <source>
        <dbReference type="Pfam" id="PF14261"/>
    </source>
</evidence>
<dbReference type="RefSeq" id="WP_113931951.1">
    <property type="nucleotide sequence ID" value="NZ_JACCEU010000002.1"/>
</dbReference>
<name>A0A366HGA1_9BURK</name>
<evidence type="ECO:0000313" key="2">
    <source>
        <dbReference type="EMBL" id="RBP41684.1"/>
    </source>
</evidence>
<evidence type="ECO:0000313" key="3">
    <source>
        <dbReference type="Proteomes" id="UP000253628"/>
    </source>
</evidence>
<dbReference type="Pfam" id="PF14261">
    <property type="entry name" value="DUF4351"/>
    <property type="match status" value="1"/>
</dbReference>
<comment type="caution">
    <text evidence="2">The sequence shown here is derived from an EMBL/GenBank/DDBJ whole genome shotgun (WGS) entry which is preliminary data.</text>
</comment>
<protein>
    <submittedName>
        <fullName evidence="2">Uncharacterized protein DUF4351</fullName>
    </submittedName>
</protein>
<feature type="domain" description="DUF4351" evidence="1">
    <location>
        <begin position="290"/>
        <end position="343"/>
    </location>
</feature>
<proteinExistence type="predicted"/>
<reference evidence="2 3" key="1">
    <citation type="submission" date="2018-06" db="EMBL/GenBank/DDBJ databases">
        <title>Genomic Encyclopedia of Type Strains, Phase IV (KMG-IV): sequencing the most valuable type-strain genomes for metagenomic binning, comparative biology and taxonomic classification.</title>
        <authorList>
            <person name="Goeker M."/>
        </authorList>
    </citation>
    <scope>NUCLEOTIDE SEQUENCE [LARGE SCALE GENOMIC DNA]</scope>
    <source>
        <strain evidence="2 3">DSM 25520</strain>
    </source>
</reference>
<dbReference type="PANTHER" id="PTHR35586">
    <property type="entry name" value="SLL1691 PROTEIN"/>
    <property type="match status" value="1"/>
</dbReference>
<gene>
    <name evidence="2" type="ORF">DFR37_10263</name>
</gene>
<dbReference type="Proteomes" id="UP000253628">
    <property type="component" value="Unassembled WGS sequence"/>
</dbReference>
<dbReference type="AlphaFoldDB" id="A0A366HGA1"/>
<keyword evidence="3" id="KW-1185">Reference proteome</keyword>
<organism evidence="2 3">
    <name type="scientific">Eoetvoesiella caeni</name>
    <dbReference type="NCBI Taxonomy" id="645616"/>
    <lineage>
        <taxon>Bacteria</taxon>
        <taxon>Pseudomonadati</taxon>
        <taxon>Pseudomonadota</taxon>
        <taxon>Betaproteobacteria</taxon>
        <taxon>Burkholderiales</taxon>
        <taxon>Alcaligenaceae</taxon>
        <taxon>Eoetvoesiella</taxon>
    </lineage>
</organism>
<dbReference type="InterPro" id="IPR025587">
    <property type="entry name" value="DUF4351"/>
</dbReference>
<dbReference type="PANTHER" id="PTHR35586:SF1">
    <property type="entry name" value="SLL1691 PROTEIN"/>
    <property type="match status" value="1"/>
</dbReference>
<sequence>MPESSTDYDSPWKEALDYYFEDFLRLLAPWLHTQIDWAHPPAFLDKELQALMHDAQNGRGRLHADKLVRVVSKRQQPFCILVHVEIQGGRITAAAVPRFGRRMFRYAWRIEDRYIDGIAGPDGGLQKMELVSLAVLTASRGAGTHLTYSWGNREANSGQFRFPVVHLSVWLDRWAELEKEAANNPFAAVVMAQLHTQTTSKDGPQRLASKTQIIRLLYRYRYSKKNILRLFRIIDWMMTLPAALEPAFEQAMATIEQEHEVTFVTSIERLGEKRGLEKGLEQGLEQGLTKGRNEGATAVLQHQLARKFGPLSEILQQRLGSATPAQLETWSLNILDAATLDDVFTE</sequence>
<dbReference type="OrthoDB" id="8626097at2"/>
<accession>A0A366HGA1</accession>
<dbReference type="EMBL" id="QNRQ01000002">
    <property type="protein sequence ID" value="RBP41684.1"/>
    <property type="molecule type" value="Genomic_DNA"/>
</dbReference>